<proteinExistence type="predicted"/>
<reference evidence="1 2" key="1">
    <citation type="journal article" date="2019" name="Nat. Commun.">
        <title>A new type of DNA phosphorothioation-based antiviral system in archaea.</title>
        <authorList>
            <person name="Xiong L."/>
            <person name="Liu S."/>
            <person name="Chen S."/>
            <person name="Xiao Y."/>
            <person name="Zhu B."/>
            <person name="Gao Y."/>
            <person name="Zhang Y."/>
            <person name="Chen B."/>
            <person name="Luo J."/>
            <person name="Deng Z."/>
            <person name="Chen X."/>
            <person name="Wang L."/>
            <person name="Chen S."/>
        </authorList>
    </citation>
    <scope>NUCLEOTIDE SEQUENCE [LARGE SCALE GENOMIC DNA]</scope>
    <source>
        <strain evidence="1 2">JCM 10635</strain>
    </source>
</reference>
<dbReference type="AlphaFoldDB" id="A0A4D6HN72"/>
<accession>A0A4D6HN72</accession>
<evidence type="ECO:0008006" key="3">
    <source>
        <dbReference type="Google" id="ProtNLM"/>
    </source>
</evidence>
<evidence type="ECO:0000313" key="2">
    <source>
        <dbReference type="Proteomes" id="UP000296822"/>
    </source>
</evidence>
<name>A0A4D6HN72_9EURY</name>
<protein>
    <recommendedName>
        <fullName evidence="3">CHAT domain-containing protein</fullName>
    </recommendedName>
</protein>
<dbReference type="EMBL" id="CP031305">
    <property type="protein sequence ID" value="QCC55403.1"/>
    <property type="molecule type" value="Genomic_DNA"/>
</dbReference>
<dbReference type="RefSeq" id="WP_006065602.1">
    <property type="nucleotide sequence ID" value="NZ_CP031305.1"/>
</dbReference>
<dbReference type="GeneID" id="39852294"/>
<sequence>MIEWALDGSHLRLVDADDTVLSIHGVEHVEESGHEIPRPVEETLVVTTSELRFPHAAVSAFALGSSEHHELDPDDTPLSLSAGEYILSIKTALETCLQFSDAATISHTEGDESLVVSFPDRTRVTVGIKSHHDLPTETITVPDSPDGIATAISHLAAAHKTDRSDRTYPSLRGHPALLEQGDSLEIPDQLRATRPDSGIELVVPPAYESLFVAAPLAYHLQATLRTADGRGRGSGRARLRIPDFGIEKRLSPMPDLEHDVERLLRKTFFLDCLVRNAGPYGTTLAEQHILEALDLDAGALYDDSPQQRLATYLDVPYDAIKHRLPDWHLSTYVTPEYDSVELLPFLLDRMSMVYMPRTSTLEGKELIERALEDFYRSGNETASTGLSRAGARNVAAVDIVKPDLQNGRAHGWLADGVPIDVFKTTPDAYQNRLDYLEQPSESMSVRIVLNDPEMAGEHDSVAEIYRQRAQELAMDVSVNESLTTAELARVFERESEFVHYIGHCEREGLCCPDGLLSTASLSRCNAQTFFLNACGSYHEGKRLIERGSVAGGVTFREVLNDHAVKVGSTFAKLLINGFSIERALDLARSRIMMGKDYAVVGDGTHSLIQSEQQLPTTITVEALDGDEYLVTLDCYSTRMTGSYYVPQTAANECAYLCGTESSFTLEEAGVRSLLCETDASVIYDGDLYWSKTLAQQFGN</sequence>
<evidence type="ECO:0000313" key="1">
    <source>
        <dbReference type="EMBL" id="QCC55403.1"/>
    </source>
</evidence>
<dbReference type="Proteomes" id="UP000296822">
    <property type="component" value="Chromosome"/>
</dbReference>
<dbReference type="KEGG" id="nbg:DV706_13565"/>
<gene>
    <name evidence="1" type="ORF">DV706_13565</name>
</gene>
<organism evidence="1 2">
    <name type="scientific">Natronorubrum bangense</name>
    <dbReference type="NCBI Taxonomy" id="61858"/>
    <lineage>
        <taxon>Archaea</taxon>
        <taxon>Methanobacteriati</taxon>
        <taxon>Methanobacteriota</taxon>
        <taxon>Stenosarchaea group</taxon>
        <taxon>Halobacteria</taxon>
        <taxon>Halobacteriales</taxon>
        <taxon>Natrialbaceae</taxon>
        <taxon>Natronorubrum</taxon>
    </lineage>
</organism>